<dbReference type="OrthoDB" id="7551629at2"/>
<evidence type="ECO:0008006" key="3">
    <source>
        <dbReference type="Google" id="ProtNLM"/>
    </source>
</evidence>
<dbReference type="Proteomes" id="UP000282971">
    <property type="component" value="Unassembled WGS sequence"/>
</dbReference>
<organism evidence="1 2">
    <name type="scientific">Sphingomonas crocodyli</name>
    <dbReference type="NCBI Taxonomy" id="1979270"/>
    <lineage>
        <taxon>Bacteria</taxon>
        <taxon>Pseudomonadati</taxon>
        <taxon>Pseudomonadota</taxon>
        <taxon>Alphaproteobacteria</taxon>
        <taxon>Sphingomonadales</taxon>
        <taxon>Sphingomonadaceae</taxon>
        <taxon>Sphingomonas</taxon>
    </lineage>
</organism>
<proteinExistence type="predicted"/>
<dbReference type="EMBL" id="SACN01000001">
    <property type="protein sequence ID" value="RVT94526.1"/>
    <property type="molecule type" value="Genomic_DNA"/>
</dbReference>
<keyword evidence="2" id="KW-1185">Reference proteome</keyword>
<accession>A0A437MA67</accession>
<dbReference type="RefSeq" id="WP_127744100.1">
    <property type="nucleotide sequence ID" value="NZ_SACN01000001.1"/>
</dbReference>
<evidence type="ECO:0000313" key="2">
    <source>
        <dbReference type="Proteomes" id="UP000282971"/>
    </source>
</evidence>
<sequence length="217" mass="22962">MRRFLPILLTPSLVGALLASCGPKPLELPADPIDKAATCAVVSAARARAAQADIKAELPFAEQLRITHYAMLAGSEGDSFNIDRASAVAKKMGELQEQITAGEWQKLEPACDEAYPATIKTSGIELPAGKFDAQLGCYAMGDFLRRSVATVDEKGQSELAGYDKMKRELDTAVGAGMKAKGANNFAKTQAMKNEALSGMAKLGAPAETMKMCTAKFG</sequence>
<name>A0A437MA67_9SPHN</name>
<reference evidence="1 2" key="1">
    <citation type="submission" date="2019-01" db="EMBL/GenBank/DDBJ databases">
        <authorList>
            <person name="Chen W.-M."/>
        </authorList>
    </citation>
    <scope>NUCLEOTIDE SEQUENCE [LARGE SCALE GENOMIC DNA]</scope>
    <source>
        <strain evidence="1 2">CCP-7</strain>
    </source>
</reference>
<dbReference type="AlphaFoldDB" id="A0A437MA67"/>
<gene>
    <name evidence="1" type="ORF">EOD43_12020</name>
</gene>
<evidence type="ECO:0000313" key="1">
    <source>
        <dbReference type="EMBL" id="RVT94526.1"/>
    </source>
</evidence>
<dbReference type="PROSITE" id="PS51257">
    <property type="entry name" value="PROKAR_LIPOPROTEIN"/>
    <property type="match status" value="1"/>
</dbReference>
<comment type="caution">
    <text evidence="1">The sequence shown here is derived from an EMBL/GenBank/DDBJ whole genome shotgun (WGS) entry which is preliminary data.</text>
</comment>
<protein>
    <recommendedName>
        <fullName evidence="3">Lipoprotein</fullName>
    </recommendedName>
</protein>